<dbReference type="Proteomes" id="UP000468591">
    <property type="component" value="Unassembled WGS sequence"/>
</dbReference>
<accession>A0A6P0CEI7</accession>
<feature type="domain" description="Amidase" evidence="1">
    <location>
        <begin position="3"/>
        <end position="49"/>
    </location>
</feature>
<dbReference type="InterPro" id="IPR036928">
    <property type="entry name" value="AS_sf"/>
</dbReference>
<dbReference type="InterPro" id="IPR023631">
    <property type="entry name" value="Amidase_dom"/>
</dbReference>
<sequence>MWLHGVPITVKESFDPAGSPTTWGIPELKDDIRSEDSDAVARYRAAGGIV</sequence>
<evidence type="ECO:0000313" key="3">
    <source>
        <dbReference type="Proteomes" id="UP000468591"/>
    </source>
</evidence>
<dbReference type="AlphaFoldDB" id="A0A6P0CEI7"/>
<dbReference type="PANTHER" id="PTHR43372:SF4">
    <property type="entry name" value="FATTY-ACID AMIDE HYDROLASE 2"/>
    <property type="match status" value="1"/>
</dbReference>
<keyword evidence="3" id="KW-1185">Reference proteome</keyword>
<gene>
    <name evidence="2" type="ORF">GV827_15390</name>
</gene>
<protein>
    <recommendedName>
        <fullName evidence="1">Amidase domain-containing protein</fullName>
    </recommendedName>
</protein>
<dbReference type="SUPFAM" id="SSF75304">
    <property type="entry name" value="Amidase signature (AS) enzymes"/>
    <property type="match status" value="1"/>
</dbReference>
<comment type="caution">
    <text evidence="2">The sequence shown here is derived from an EMBL/GenBank/DDBJ whole genome shotgun (WGS) entry which is preliminary data.</text>
</comment>
<evidence type="ECO:0000313" key="2">
    <source>
        <dbReference type="EMBL" id="NEK23780.1"/>
    </source>
</evidence>
<organism evidence="2 3">
    <name type="scientific">Sulfitobacter sediminilitoris</name>
    <dbReference type="NCBI Taxonomy" id="2698830"/>
    <lineage>
        <taxon>Bacteria</taxon>
        <taxon>Pseudomonadati</taxon>
        <taxon>Pseudomonadota</taxon>
        <taxon>Alphaproteobacteria</taxon>
        <taxon>Rhodobacterales</taxon>
        <taxon>Roseobacteraceae</taxon>
        <taxon>Sulfitobacter</taxon>
    </lineage>
</organism>
<proteinExistence type="predicted"/>
<reference evidence="2 3" key="1">
    <citation type="submission" date="2020-01" db="EMBL/GenBank/DDBJ databases">
        <title>Sulfitobacter sediminilitoris sp. nov., isolated from a tidal flat.</title>
        <authorList>
            <person name="Park S."/>
            <person name="Yoon J.-H."/>
        </authorList>
    </citation>
    <scope>NUCLEOTIDE SEQUENCE [LARGE SCALE GENOMIC DNA]</scope>
    <source>
        <strain evidence="2 3">JBTF-M27</strain>
    </source>
</reference>
<evidence type="ECO:0000259" key="1">
    <source>
        <dbReference type="Pfam" id="PF01425"/>
    </source>
</evidence>
<name>A0A6P0CEI7_9RHOB</name>
<dbReference type="GO" id="GO:0012505">
    <property type="term" value="C:endomembrane system"/>
    <property type="evidence" value="ECO:0007669"/>
    <property type="project" value="TreeGrafter"/>
</dbReference>
<dbReference type="Gene3D" id="3.90.1300.10">
    <property type="entry name" value="Amidase signature (AS) domain"/>
    <property type="match status" value="1"/>
</dbReference>
<dbReference type="EMBL" id="JAABNT010000010">
    <property type="protein sequence ID" value="NEK23780.1"/>
    <property type="molecule type" value="Genomic_DNA"/>
</dbReference>
<dbReference type="Pfam" id="PF01425">
    <property type="entry name" value="Amidase"/>
    <property type="match status" value="1"/>
</dbReference>
<dbReference type="InterPro" id="IPR052739">
    <property type="entry name" value="FAAH2"/>
</dbReference>
<dbReference type="PANTHER" id="PTHR43372">
    <property type="entry name" value="FATTY-ACID AMIDE HYDROLASE"/>
    <property type="match status" value="1"/>
</dbReference>